<evidence type="ECO:0000256" key="2">
    <source>
        <dbReference type="SAM" id="Phobius"/>
    </source>
</evidence>
<evidence type="ECO:0000256" key="1">
    <source>
        <dbReference type="SAM" id="MobiDB-lite"/>
    </source>
</evidence>
<evidence type="ECO:0000259" key="3">
    <source>
        <dbReference type="PROSITE" id="PS50011"/>
    </source>
</evidence>
<dbReference type="PANTHER" id="PTHR23257">
    <property type="entry name" value="SERINE-THREONINE PROTEIN KINASE"/>
    <property type="match status" value="1"/>
</dbReference>
<evidence type="ECO:0000313" key="5">
    <source>
        <dbReference type="Proteomes" id="UP001281761"/>
    </source>
</evidence>
<proteinExistence type="predicted"/>
<accession>A0ABQ9XR01</accession>
<gene>
    <name evidence="4" type="ORF">BLNAU_10884</name>
</gene>
<dbReference type="Proteomes" id="UP001281761">
    <property type="component" value="Unassembled WGS sequence"/>
</dbReference>
<keyword evidence="2" id="KW-1133">Transmembrane helix</keyword>
<feature type="compositionally biased region" description="Polar residues" evidence="1">
    <location>
        <begin position="1015"/>
        <end position="1038"/>
    </location>
</feature>
<sequence>MKCSKSDVDNIALSREVWTESLESHIQRFESGNLGVYWTRFVEWFVEAVIGAELFRNEHPSAPPLTSENIRIDSSSTIVIAFPSSPDRPSISGSLSSDIATLCRFFLHIHQTLEHNNRLILPLDPKQLDLVISRLMVVLVEQFVESGDLNLQNLSPTDLSQYFKGLFHDFYETDNPSSFLFLIHNLTTFFTRFVHHPDNRSNFIPAEHSFLRGNDVEYSEELRDAVKRIKETHSYKAVQNTYYDWAEWVTMMEMVKQRVFSLNDLSFLQSRCFRATLLSLQTKHQLRANPLNIEETNETESSSDEISTSTRLPSVIDVTWNLMDVAPSQLSTSISTQTALPSQQSSSELQLLTSDQLVIHADSIVRHSRQILSAIHLLLTRPPPTSFPWNIRPSFPSKSFFDSVERPLSPDFDLDETFGTSLFDETDDQTVVESLRRCRAVVRATQSTECIGDVHTFRTLLIAGLHSSNFYIVFECCVLFFALADLLPTVDDPRDSQFQSLRTAFSDGTVGQKLVLLHLWVRWLDNKDRDRLGRKMAVSDFDFDGILTTDLSDPDLFNKACFFIDKILDSDVVSMSVQWRLDFLLSFEKRHQMMSQLITTDLDFSPHKLSSQVNPFFYLSHTSIAPKHRHSFFPMDLMFERLDQHQLLQLARLFFVEINLSEQHTKKQDHLNLFARFPPPRLLDTLLTSPHVARESHYIWIGFLFFFRDVGHYTVPFGACSSLAKVFKMLAPFDSTPEQIELDVVSGVGEIVVFLHWLSIPSHFDSPLLCHLPSLAGAQRGILQTLSSHFGIPSLVTPLTTRSFDDQLDHLDAKDETIHPYISFLSLCLRYLASDDYHSSSILPNVAETIAVYLQFPFPALVSAAFEFFHRFVSVSSDAVRIELVTHGLLDHIMFAVSCSPYLDDYEKGVAVIGIILDTFRRDYQRWRMLAAIWALERWSGVSSRLMLETTRCTQQVLLTAFRAVQIDSNKTDSPNCRNIVIASDIFISTTVYVNSEAVNLIGSGPSVLIAHFDGQNSDRNPPSTKGYSSQHSTLSSTTPPLKIDPALKFLFTIVNSSFSVRGIDAICNSDSNGVCDIVDSSVRFSSCSITSSGLLSPFRVGISTDSQPNQRTAIILSRIVHITKSSSQQPLVDLFHPPTESSSRIMSESPSFLTSPSGGIAVHGIDLQIESKAFPSGTGPLFSFTLAETTPSQRHHDHPIEMETSLLSTSLTNVTSPGLIVMPGTQLFGSEVSQRMVGCSVSHSTNHDSGTGMMSPNMGGNVVCLNTSFSSCIRLSNDEFSMSFNELGQDDRKSFGELNTFTSVSFTLCSFSNINHVGVTIDGEGGAICLKESAASLTVTSCSFLECHSLGESDGGGGVKYRRSYGTRTPVTLTGSSFLHCSAYAFGGSVCVTNSLLVKVTDCFVEQSEADRSGEAVSDSFLIGRPDSYQFDTQYSTTSVERLNELDPIVLGGDGLTATTGSRLDEVLIYSDSGSTADSSLFCGERTQPCVSVELGWSIVEMIGATRSTLGIVDATTLSARISISHSQHVVITKGTNSEPTLRIPSSVVHPSADSVVMVAVEDAFFEISSVNVELEPIDLSFSLLSASDSTIVLLSVSLTGSKLTSEGNDDPTTQELCEWESGIIKLVNSSTSITLSGFSRLSQGVINMKGSSLTIQTSSFSDNTPRSTLFPSFRRNIRCSDEGEIEIGSLSGGDGASDKHPHLWISADDCQLDGEEAKPEASHFIPTLSSDSSSSFVKKEKTFNVTIQGTVLIPCSLSLEVFEKTKDGLNGKSIPFALTAITALSFDETCINLAIPLSSLSTLDDTLEWRGRLAYGKEPMTNTSFLIQLNATARLAQSVRENMKWWLPLVIVLVFLALLAIAIALICLCRKKQSKEKKAEEMRATVESPIEDEKVDVHSDGQIGVNSIQTFTSLGTNEETKQDADLNQSDGLADLADVEEAVLCAMGELKTTVYVSKDRTLYNALHSEIRWGVQVRQTQKQLVKGLQQISQKDRDARILRVLTAHNILFDTAGNTCFRLNLDPTPHTPLPVFSQPDSQAQQEPLVLTNDSSQNPPNQSKNDPSTEGQRWFAPEVIEKKQNINSIHAAVFSLGLVLWEMETGSVPFGEQDAVNASRQIVAGTTPKLELVKNKDMRELIEKCLTHEASQRPHLDDIDAALSLIGADNAEDRKEMVER</sequence>
<comment type="caution">
    <text evidence="4">The sequence shown here is derived from an EMBL/GenBank/DDBJ whole genome shotgun (WGS) entry which is preliminary data.</text>
</comment>
<feature type="compositionally biased region" description="Polar residues" evidence="1">
    <location>
        <begin position="2036"/>
        <end position="2068"/>
    </location>
</feature>
<dbReference type="EMBL" id="JARBJD010000081">
    <property type="protein sequence ID" value="KAK2954229.1"/>
    <property type="molecule type" value="Genomic_DNA"/>
</dbReference>
<name>A0ABQ9XR01_9EUKA</name>
<dbReference type="Pfam" id="PF07714">
    <property type="entry name" value="PK_Tyr_Ser-Thr"/>
    <property type="match status" value="1"/>
</dbReference>
<feature type="region of interest" description="Disordered" evidence="1">
    <location>
        <begin position="2029"/>
        <end position="2068"/>
    </location>
</feature>
<dbReference type="InterPro" id="IPR000719">
    <property type="entry name" value="Prot_kinase_dom"/>
</dbReference>
<feature type="domain" description="Protein kinase" evidence="3">
    <location>
        <begin position="1874"/>
        <end position="2163"/>
    </location>
</feature>
<feature type="region of interest" description="Disordered" evidence="1">
    <location>
        <begin position="1014"/>
        <end position="1038"/>
    </location>
</feature>
<reference evidence="4 5" key="1">
    <citation type="journal article" date="2022" name="bioRxiv">
        <title>Genomics of Preaxostyla Flagellates Illuminates Evolutionary Transitions and the Path Towards Mitochondrial Loss.</title>
        <authorList>
            <person name="Novak L.V.F."/>
            <person name="Treitli S.C."/>
            <person name="Pyrih J."/>
            <person name="Halakuc P."/>
            <person name="Pipaliya S.V."/>
            <person name="Vacek V."/>
            <person name="Brzon O."/>
            <person name="Soukal P."/>
            <person name="Eme L."/>
            <person name="Dacks J.B."/>
            <person name="Karnkowska A."/>
            <person name="Elias M."/>
            <person name="Hampl V."/>
        </authorList>
    </citation>
    <scope>NUCLEOTIDE SEQUENCE [LARGE SCALE GENOMIC DNA]</scope>
    <source>
        <strain evidence="4">NAU3</strain>
        <tissue evidence="4">Gut</tissue>
    </source>
</reference>
<protein>
    <recommendedName>
        <fullName evidence="3">Protein kinase domain-containing protein</fullName>
    </recommendedName>
</protein>
<dbReference type="SUPFAM" id="SSF56112">
    <property type="entry name" value="Protein kinase-like (PK-like)"/>
    <property type="match status" value="1"/>
</dbReference>
<organism evidence="4 5">
    <name type="scientific">Blattamonas nauphoetae</name>
    <dbReference type="NCBI Taxonomy" id="2049346"/>
    <lineage>
        <taxon>Eukaryota</taxon>
        <taxon>Metamonada</taxon>
        <taxon>Preaxostyla</taxon>
        <taxon>Oxymonadida</taxon>
        <taxon>Blattamonas</taxon>
    </lineage>
</organism>
<keyword evidence="5" id="KW-1185">Reference proteome</keyword>
<dbReference type="InterPro" id="IPR001245">
    <property type="entry name" value="Ser-Thr/Tyr_kinase_cat_dom"/>
</dbReference>
<dbReference type="PROSITE" id="PS50011">
    <property type="entry name" value="PROTEIN_KINASE_DOM"/>
    <property type="match status" value="1"/>
</dbReference>
<dbReference type="Gene3D" id="1.10.510.10">
    <property type="entry name" value="Transferase(Phosphotransferase) domain 1"/>
    <property type="match status" value="1"/>
</dbReference>
<evidence type="ECO:0000313" key="4">
    <source>
        <dbReference type="EMBL" id="KAK2954229.1"/>
    </source>
</evidence>
<keyword evidence="2" id="KW-0472">Membrane</keyword>
<dbReference type="InterPro" id="IPR011009">
    <property type="entry name" value="Kinase-like_dom_sf"/>
</dbReference>
<dbReference type="InterPro" id="IPR050167">
    <property type="entry name" value="Ser_Thr_protein_kinase"/>
</dbReference>
<keyword evidence="2" id="KW-0812">Transmembrane</keyword>
<feature type="transmembrane region" description="Helical" evidence="2">
    <location>
        <begin position="1847"/>
        <end position="1870"/>
    </location>
</feature>